<reference evidence="1" key="2">
    <citation type="journal article" date="2015" name="Data Brief">
        <title>Shoot transcriptome of the giant reed, Arundo donax.</title>
        <authorList>
            <person name="Barrero R.A."/>
            <person name="Guerrero F.D."/>
            <person name="Moolhuijzen P."/>
            <person name="Goolsby J.A."/>
            <person name="Tidwell J."/>
            <person name="Bellgard S.E."/>
            <person name="Bellgard M.I."/>
        </authorList>
    </citation>
    <scope>NUCLEOTIDE SEQUENCE</scope>
    <source>
        <tissue evidence="1">Shoot tissue taken approximately 20 cm above the soil surface</tissue>
    </source>
</reference>
<organism evidence="1">
    <name type="scientific">Arundo donax</name>
    <name type="common">Giant reed</name>
    <name type="synonym">Donax arundinaceus</name>
    <dbReference type="NCBI Taxonomy" id="35708"/>
    <lineage>
        <taxon>Eukaryota</taxon>
        <taxon>Viridiplantae</taxon>
        <taxon>Streptophyta</taxon>
        <taxon>Embryophyta</taxon>
        <taxon>Tracheophyta</taxon>
        <taxon>Spermatophyta</taxon>
        <taxon>Magnoliopsida</taxon>
        <taxon>Liliopsida</taxon>
        <taxon>Poales</taxon>
        <taxon>Poaceae</taxon>
        <taxon>PACMAD clade</taxon>
        <taxon>Arundinoideae</taxon>
        <taxon>Arundineae</taxon>
        <taxon>Arundo</taxon>
    </lineage>
</organism>
<proteinExistence type="predicted"/>
<sequence>MYVQHITLSPSNDNTLGLLNNNIVDLLCPQDQSVP</sequence>
<name>A0A0A9A745_ARUDO</name>
<reference evidence="1" key="1">
    <citation type="submission" date="2014-09" db="EMBL/GenBank/DDBJ databases">
        <authorList>
            <person name="Magalhaes I.L.F."/>
            <person name="Oliveira U."/>
            <person name="Santos F.R."/>
            <person name="Vidigal T.H.D.A."/>
            <person name="Brescovit A.D."/>
            <person name="Santos A.J."/>
        </authorList>
    </citation>
    <scope>NUCLEOTIDE SEQUENCE</scope>
    <source>
        <tissue evidence="1">Shoot tissue taken approximately 20 cm above the soil surface</tissue>
    </source>
</reference>
<accession>A0A0A9A745</accession>
<dbReference type="EMBL" id="GBRH01253075">
    <property type="protein sequence ID" value="JAD44820.1"/>
    <property type="molecule type" value="Transcribed_RNA"/>
</dbReference>
<protein>
    <submittedName>
        <fullName evidence="1">Uncharacterized protein</fullName>
    </submittedName>
</protein>
<dbReference type="AlphaFoldDB" id="A0A0A9A745"/>
<evidence type="ECO:0000313" key="1">
    <source>
        <dbReference type="EMBL" id="JAD44820.1"/>
    </source>
</evidence>